<dbReference type="SUPFAM" id="SSF111369">
    <property type="entry name" value="HlyD-like secretion proteins"/>
    <property type="match status" value="1"/>
</dbReference>
<evidence type="ECO:0000313" key="6">
    <source>
        <dbReference type="Proteomes" id="UP000318053"/>
    </source>
</evidence>
<dbReference type="OrthoDB" id="248877at2"/>
<evidence type="ECO:0000256" key="1">
    <source>
        <dbReference type="ARBA" id="ARBA00022448"/>
    </source>
</evidence>
<dbReference type="PANTHER" id="PTHR30097">
    <property type="entry name" value="CATION EFFLUX SYSTEM PROTEIN CUSB"/>
    <property type="match status" value="1"/>
</dbReference>
<evidence type="ECO:0000256" key="2">
    <source>
        <dbReference type="SAM" id="Coils"/>
    </source>
</evidence>
<organism evidence="5 6">
    <name type="scientific">Allorhodopirellula solitaria</name>
    <dbReference type="NCBI Taxonomy" id="2527987"/>
    <lineage>
        <taxon>Bacteria</taxon>
        <taxon>Pseudomonadati</taxon>
        <taxon>Planctomycetota</taxon>
        <taxon>Planctomycetia</taxon>
        <taxon>Pirellulales</taxon>
        <taxon>Pirellulaceae</taxon>
        <taxon>Allorhodopirellula</taxon>
    </lineage>
</organism>
<comment type="caution">
    <text evidence="5">The sequence shown here is derived from an EMBL/GenBank/DDBJ whole genome shotgun (WGS) entry which is preliminary data.</text>
</comment>
<dbReference type="RefSeq" id="WP_146391710.1">
    <property type="nucleotide sequence ID" value="NZ_SJPK01000005.1"/>
</dbReference>
<dbReference type="GO" id="GO:0060003">
    <property type="term" value="P:copper ion export"/>
    <property type="evidence" value="ECO:0007669"/>
    <property type="project" value="TreeGrafter"/>
</dbReference>
<proteinExistence type="predicted"/>
<dbReference type="Gene3D" id="1.10.287.470">
    <property type="entry name" value="Helix hairpin bin"/>
    <property type="match status" value="1"/>
</dbReference>
<dbReference type="InterPro" id="IPR051909">
    <property type="entry name" value="MFP_Cation_Efflux"/>
</dbReference>
<keyword evidence="6" id="KW-1185">Reference proteome</keyword>
<keyword evidence="2" id="KW-0175">Coiled coil</keyword>
<dbReference type="Gene3D" id="2.40.50.100">
    <property type="match status" value="1"/>
</dbReference>
<name>A0A5C5XXM7_9BACT</name>
<feature type="region of interest" description="Disordered" evidence="3">
    <location>
        <begin position="285"/>
        <end position="307"/>
    </location>
</feature>
<dbReference type="GO" id="GO:0030313">
    <property type="term" value="C:cell envelope"/>
    <property type="evidence" value="ECO:0007669"/>
    <property type="project" value="TreeGrafter"/>
</dbReference>
<dbReference type="EMBL" id="SJPK01000005">
    <property type="protein sequence ID" value="TWT66645.1"/>
    <property type="molecule type" value="Genomic_DNA"/>
</dbReference>
<reference evidence="5 6" key="1">
    <citation type="submission" date="2019-02" db="EMBL/GenBank/DDBJ databases">
        <title>Deep-cultivation of Planctomycetes and their phenomic and genomic characterization uncovers novel biology.</title>
        <authorList>
            <person name="Wiegand S."/>
            <person name="Jogler M."/>
            <person name="Boedeker C."/>
            <person name="Pinto D."/>
            <person name="Vollmers J."/>
            <person name="Rivas-Marin E."/>
            <person name="Kohn T."/>
            <person name="Peeters S.H."/>
            <person name="Heuer A."/>
            <person name="Rast P."/>
            <person name="Oberbeckmann S."/>
            <person name="Bunk B."/>
            <person name="Jeske O."/>
            <person name="Meyerdierks A."/>
            <person name="Storesund J.E."/>
            <person name="Kallscheuer N."/>
            <person name="Luecker S."/>
            <person name="Lage O.M."/>
            <person name="Pohl T."/>
            <person name="Merkel B.J."/>
            <person name="Hornburger P."/>
            <person name="Mueller R.-W."/>
            <person name="Bruemmer F."/>
            <person name="Labrenz M."/>
            <person name="Spormann A.M."/>
            <person name="Op Den Camp H."/>
            <person name="Overmann J."/>
            <person name="Amann R."/>
            <person name="Jetten M.S.M."/>
            <person name="Mascher T."/>
            <person name="Medema M.H."/>
            <person name="Devos D.P."/>
            <person name="Kaster A.-K."/>
            <person name="Ovreas L."/>
            <person name="Rohde M."/>
            <person name="Galperin M.Y."/>
            <person name="Jogler C."/>
        </authorList>
    </citation>
    <scope>NUCLEOTIDE SEQUENCE [LARGE SCALE GENOMIC DNA]</scope>
    <source>
        <strain evidence="5 6">CA85</strain>
    </source>
</reference>
<feature type="transmembrane region" description="Helical" evidence="4">
    <location>
        <begin position="191"/>
        <end position="211"/>
    </location>
</feature>
<dbReference type="PANTHER" id="PTHR30097:SF4">
    <property type="entry name" value="SLR6042 PROTEIN"/>
    <property type="match status" value="1"/>
</dbReference>
<keyword evidence="1" id="KW-0813">Transport</keyword>
<sequence length="484" mass="52897">MSRSPNPDTPPPNGESFTLAWLRCTNRLADPDTRAQSLCDEAARRVPADRVSFLTTQASTATLIATSTTTTIDRRSAEAAWLRELAEEVCRRGTDFCTDQHPIDCPAPSLGTSQTLAIPIRCNDSGDEVDAVIVLQQYTQQHQPLTALWDDVHLEIAAAAQDVAATLRSRAARSPRAGTAWWQQATRWQRLALIASFCLALLLLLNVPITFRLPVQGQLEPAHSWGIFAPAAGTLLRLHVEDGQRVTSGYVLAELSNVDIELQQERLSGELAAAETELASLRLRQSERATPGAANPSPANRSIDTSSARARQMVLRARIDSLQQQNDLLYEVSQSLTIRAPVDGRVVLRDQQSDLVGQTVSQSQWLMRIVDPAGGYHAIIDLPEKDDAYLRQALGTDPGTVIGSFRLLASPDVHFSGQVADVADSVQWNERGKAAIQVTVPIDGSLPDDVHVGATVAGTMDVGQRSLGFVWFRPIIEFFRSYGW</sequence>
<keyword evidence="4" id="KW-1133">Transmembrane helix</keyword>
<accession>A0A5C5XXM7</accession>
<feature type="coiled-coil region" evidence="2">
    <location>
        <begin position="257"/>
        <end position="284"/>
    </location>
</feature>
<evidence type="ECO:0000256" key="4">
    <source>
        <dbReference type="SAM" id="Phobius"/>
    </source>
</evidence>
<protein>
    <submittedName>
        <fullName evidence="5">Multidrug efflux system subunit MdtA</fullName>
    </submittedName>
</protein>
<keyword evidence="4" id="KW-0812">Transmembrane</keyword>
<gene>
    <name evidence="5" type="ORF">CA85_27420</name>
</gene>
<dbReference type="AlphaFoldDB" id="A0A5C5XXM7"/>
<evidence type="ECO:0000313" key="5">
    <source>
        <dbReference type="EMBL" id="TWT66645.1"/>
    </source>
</evidence>
<keyword evidence="4" id="KW-0472">Membrane</keyword>
<feature type="compositionally biased region" description="Polar residues" evidence="3">
    <location>
        <begin position="297"/>
        <end position="307"/>
    </location>
</feature>
<dbReference type="GO" id="GO:0015679">
    <property type="term" value="P:plasma membrane copper ion transport"/>
    <property type="evidence" value="ECO:0007669"/>
    <property type="project" value="TreeGrafter"/>
</dbReference>
<evidence type="ECO:0000256" key="3">
    <source>
        <dbReference type="SAM" id="MobiDB-lite"/>
    </source>
</evidence>
<dbReference type="Proteomes" id="UP000318053">
    <property type="component" value="Unassembled WGS sequence"/>
</dbReference>